<name>A0A3M7PV55_BRAPC</name>
<gene>
    <name evidence="1" type="ORF">BpHYR1_042868</name>
</gene>
<dbReference type="Proteomes" id="UP000276133">
    <property type="component" value="Unassembled WGS sequence"/>
</dbReference>
<accession>A0A3M7PV55</accession>
<reference evidence="1 2" key="1">
    <citation type="journal article" date="2018" name="Sci. Rep.">
        <title>Genomic signatures of local adaptation to the degree of environmental predictability in rotifers.</title>
        <authorList>
            <person name="Franch-Gras L."/>
            <person name="Hahn C."/>
            <person name="Garcia-Roger E.M."/>
            <person name="Carmona M.J."/>
            <person name="Serra M."/>
            <person name="Gomez A."/>
        </authorList>
    </citation>
    <scope>NUCLEOTIDE SEQUENCE [LARGE SCALE GENOMIC DNA]</scope>
    <source>
        <strain evidence="1">HYR1</strain>
    </source>
</reference>
<keyword evidence="2" id="KW-1185">Reference proteome</keyword>
<organism evidence="1 2">
    <name type="scientific">Brachionus plicatilis</name>
    <name type="common">Marine rotifer</name>
    <name type="synonym">Brachionus muelleri</name>
    <dbReference type="NCBI Taxonomy" id="10195"/>
    <lineage>
        <taxon>Eukaryota</taxon>
        <taxon>Metazoa</taxon>
        <taxon>Spiralia</taxon>
        <taxon>Gnathifera</taxon>
        <taxon>Rotifera</taxon>
        <taxon>Eurotatoria</taxon>
        <taxon>Monogononta</taxon>
        <taxon>Pseudotrocha</taxon>
        <taxon>Ploima</taxon>
        <taxon>Brachionidae</taxon>
        <taxon>Brachionus</taxon>
    </lineage>
</organism>
<dbReference type="EMBL" id="REGN01008723">
    <property type="protein sequence ID" value="RNA02893.1"/>
    <property type="molecule type" value="Genomic_DNA"/>
</dbReference>
<dbReference type="AlphaFoldDB" id="A0A3M7PV55"/>
<comment type="caution">
    <text evidence="1">The sequence shown here is derived from an EMBL/GenBank/DDBJ whole genome shotgun (WGS) entry which is preliminary data.</text>
</comment>
<evidence type="ECO:0000313" key="1">
    <source>
        <dbReference type="EMBL" id="RNA02893.1"/>
    </source>
</evidence>
<sequence>MFEDYLMIRIFLFCMFSYYIPNKNSGLINLEISQKTEEFYLEYLYPQSAFDNHNSTKSDNELIKR</sequence>
<proteinExistence type="predicted"/>
<evidence type="ECO:0000313" key="2">
    <source>
        <dbReference type="Proteomes" id="UP000276133"/>
    </source>
</evidence>
<protein>
    <submittedName>
        <fullName evidence="1">Uncharacterized protein</fullName>
    </submittedName>
</protein>